<protein>
    <submittedName>
        <fullName evidence="3">Uncharacterized protein</fullName>
    </submittedName>
</protein>
<evidence type="ECO:0000313" key="3">
    <source>
        <dbReference type="EMBL" id="NDY93414.1"/>
    </source>
</evidence>
<feature type="coiled-coil region" evidence="1">
    <location>
        <begin position="480"/>
        <end position="568"/>
    </location>
</feature>
<proteinExistence type="predicted"/>
<dbReference type="EMBL" id="JAAGOH010000035">
    <property type="protein sequence ID" value="NDY93414.1"/>
    <property type="molecule type" value="Genomic_DNA"/>
</dbReference>
<dbReference type="Proteomes" id="UP000484255">
    <property type="component" value="Unassembled WGS sequence"/>
</dbReference>
<feature type="region of interest" description="Disordered" evidence="2">
    <location>
        <begin position="375"/>
        <end position="401"/>
    </location>
</feature>
<reference evidence="3 4" key="1">
    <citation type="submission" date="2020-02" db="EMBL/GenBank/DDBJ databases">
        <title>Ideonella bacterium strain TBM-1.</title>
        <authorList>
            <person name="Chen W.-M."/>
        </authorList>
    </citation>
    <scope>NUCLEOTIDE SEQUENCE [LARGE SCALE GENOMIC DNA]</scope>
    <source>
        <strain evidence="3 4">TBM-1</strain>
    </source>
</reference>
<dbReference type="RefSeq" id="WP_163459450.1">
    <property type="nucleotide sequence ID" value="NZ_JAAGOH010000035.1"/>
</dbReference>
<dbReference type="AlphaFoldDB" id="A0A7C9PKK9"/>
<comment type="caution">
    <text evidence="3">The sequence shown here is derived from an EMBL/GenBank/DDBJ whole genome shotgun (WGS) entry which is preliminary data.</text>
</comment>
<evidence type="ECO:0000256" key="1">
    <source>
        <dbReference type="SAM" id="Coils"/>
    </source>
</evidence>
<sequence length="957" mass="104606">MTTPLLILLGTPFGPTAARCGQLVARQPDHPLQAALDAFQAEAGLAGALPTPAALEAAARPGADTLRRLHTLVADIAATAGTGAREPAPPQPPAWMHLDGGCFNLEAQAHAWPQARWLLLLDNPVQALATDLAAGRAPQPHHWLSAWRDGATRLLRHVQAHPQACLLLDLPAALRQSAEAAACISRLLGHAAQAGPSVPVPPDDPLCRALAQALVGADRAAQRLYEELSACCQPLSEAADPWLGLRPLRPQEQAEAARTLSTLRQALAEVPRLQAGLAQAAQEALAQGQAHAERLAQTQGQHQREQQRLVEQLQALREELQAREQAWTARELAERAREATARQALEAELRSTRQGLAELRQTSQAAQADLAQAHARLEEAHQAHAQARHEAQTLAQAQGQAQSERLERLQAQLDQARAQVARLTEALEGAQALGRQWQDRAQALVGDHGQLVEQLALVQVEHEEQAQAWAEEREATALVQADLQAQRHQLAAELQALQVQLQEVQTQHQGAVAQAQAVERALAAHERHAEAQARQAADAAQVRWQADRAGLEAECQALRRQRDEAAASQAQALHDQQALTLRLEAAHRDGAVVLQQLHHVQEELEFAYQTYCQESALAAAAAAHNPWTGALRLLIDRVELQAERDTPPHRELQLTLRGVRLAEPAGTHWDAVHLRLVEHHGHAGFVVFREAGADPLFQHWQDDGEEAGRPFMMLIPADEVSRSHIDALGARDWALLHALTGWVEDALRQAGRACAPRWLLAVRRLTRELRELPPRLHYDGVQLQAVPGEGSDVSLMLRFGPVACAGQQLPLLRLRWQVGQLRDGRLEDSRLELLATETEHGPVLPLVGWPLDAQGLPLDGVTLPLSQGPDLADRQAAWERLGRSERDLMFGLLACLPAVLRQAADQQLPAAWPRDRLAQAAAGLPEQVRGLWRASRIRQVVGSLLGRPQRTAPWLTH</sequence>
<name>A0A7C9PKK9_9BURK</name>
<feature type="compositionally biased region" description="Low complexity" evidence="2">
    <location>
        <begin position="392"/>
        <end position="401"/>
    </location>
</feature>
<organism evidence="3 4">
    <name type="scientific">Ideonella livida</name>
    <dbReference type="NCBI Taxonomy" id="2707176"/>
    <lineage>
        <taxon>Bacteria</taxon>
        <taxon>Pseudomonadati</taxon>
        <taxon>Pseudomonadota</taxon>
        <taxon>Betaproteobacteria</taxon>
        <taxon>Burkholderiales</taxon>
        <taxon>Sphaerotilaceae</taxon>
        <taxon>Ideonella</taxon>
    </lineage>
</organism>
<evidence type="ECO:0000313" key="4">
    <source>
        <dbReference type="Proteomes" id="UP000484255"/>
    </source>
</evidence>
<keyword evidence="1" id="KW-0175">Coiled coil</keyword>
<keyword evidence="4" id="KW-1185">Reference proteome</keyword>
<evidence type="ECO:0000256" key="2">
    <source>
        <dbReference type="SAM" id="MobiDB-lite"/>
    </source>
</evidence>
<accession>A0A7C9PKK9</accession>
<feature type="compositionally biased region" description="Basic and acidic residues" evidence="2">
    <location>
        <begin position="375"/>
        <end position="391"/>
    </location>
</feature>
<gene>
    <name evidence="3" type="ORF">G3A44_19675</name>
</gene>